<name>A0A9P6HKP0_9AGAM</name>
<evidence type="ECO:0000256" key="1">
    <source>
        <dbReference type="SAM" id="MobiDB-lite"/>
    </source>
</evidence>
<sequence>MRNSGYIPIVLIFMSHTPPLGHPPSAPANVNSMAPRESFDPQHASSSIIRRGNDCIRKFSVPSSDRKRAQQLFSKGAGEWSRLKHPNVVPLKSVTLAPLQLVSQSMPGGELREYIEENPSANLISLLLGVANGLAYLHSKRVIHGDLKGPNILIDESGNARITNFGLRDIIWGPSPDAGAFNEHDRTPRWTAPELLRGGFIADEKSDTFSFGMIVFEVFSGNVPFHEIQVSEVPRAIMNKERPKRPTHLGLTESLWGLVQKCWNDAAEGRPEMKDVIELLEQTAREYITSSDKPLEESRVATEGPSMIAIPGKQTTREAPRLDVDGRGVIPSDTESPLPGPALPPQEAEGEGPPITNEPNIVGKVIVNKPRQPTINNEYLPKNDSEFGDEEGHKRRTPPKEMREDKDRKDLRREKSRKDLEHERGKKRAEEVAKEVKATLEERPPGPSGSTTVVPSQINAPSPSRPATPRPSTQPPSKIIRGTVPPILKDIGEGMVNKPVPRHPPTTVILLRAARRL</sequence>
<organism evidence="3 4">
    <name type="scientific">Thelephora terrestris</name>
    <dbReference type="NCBI Taxonomy" id="56493"/>
    <lineage>
        <taxon>Eukaryota</taxon>
        <taxon>Fungi</taxon>
        <taxon>Dikarya</taxon>
        <taxon>Basidiomycota</taxon>
        <taxon>Agaricomycotina</taxon>
        <taxon>Agaricomycetes</taxon>
        <taxon>Thelephorales</taxon>
        <taxon>Thelephoraceae</taxon>
        <taxon>Thelephora</taxon>
    </lineage>
</organism>
<evidence type="ECO:0000259" key="2">
    <source>
        <dbReference type="PROSITE" id="PS50011"/>
    </source>
</evidence>
<dbReference type="PROSITE" id="PS50011">
    <property type="entry name" value="PROTEIN_KINASE_DOM"/>
    <property type="match status" value="1"/>
</dbReference>
<feature type="region of interest" description="Disordered" evidence="1">
    <location>
        <begin position="288"/>
        <end position="483"/>
    </location>
</feature>
<dbReference type="GO" id="GO:0005524">
    <property type="term" value="F:ATP binding"/>
    <property type="evidence" value="ECO:0007669"/>
    <property type="project" value="InterPro"/>
</dbReference>
<dbReference type="EMBL" id="WIUZ02000003">
    <property type="protein sequence ID" value="KAF9789502.1"/>
    <property type="molecule type" value="Genomic_DNA"/>
</dbReference>
<keyword evidence="3" id="KW-0808">Transferase</keyword>
<dbReference type="AlphaFoldDB" id="A0A9P6HKP0"/>
<dbReference type="OrthoDB" id="10252171at2759"/>
<reference evidence="3" key="2">
    <citation type="submission" date="2020-11" db="EMBL/GenBank/DDBJ databases">
        <authorList>
            <consortium name="DOE Joint Genome Institute"/>
            <person name="Kuo A."/>
            <person name="Miyauchi S."/>
            <person name="Kiss E."/>
            <person name="Drula E."/>
            <person name="Kohler A."/>
            <person name="Sanchez-Garcia M."/>
            <person name="Andreopoulos B."/>
            <person name="Barry K.W."/>
            <person name="Bonito G."/>
            <person name="Buee M."/>
            <person name="Carver A."/>
            <person name="Chen C."/>
            <person name="Cichocki N."/>
            <person name="Clum A."/>
            <person name="Culley D."/>
            <person name="Crous P.W."/>
            <person name="Fauchery L."/>
            <person name="Girlanda M."/>
            <person name="Hayes R."/>
            <person name="Keri Z."/>
            <person name="Labutti K."/>
            <person name="Lipzen A."/>
            <person name="Lombard V."/>
            <person name="Magnuson J."/>
            <person name="Maillard F."/>
            <person name="Morin E."/>
            <person name="Murat C."/>
            <person name="Nolan M."/>
            <person name="Ohm R."/>
            <person name="Pangilinan J."/>
            <person name="Pereira M."/>
            <person name="Perotto S."/>
            <person name="Peter M."/>
            <person name="Riley R."/>
            <person name="Sitrit Y."/>
            <person name="Stielow B."/>
            <person name="Szollosi G."/>
            <person name="Zifcakova L."/>
            <person name="Stursova M."/>
            <person name="Spatafora J.W."/>
            <person name="Tedersoo L."/>
            <person name="Vaario L.-M."/>
            <person name="Yamada A."/>
            <person name="Yan M."/>
            <person name="Wang P."/>
            <person name="Xu J."/>
            <person name="Bruns T."/>
            <person name="Baldrian P."/>
            <person name="Vilgalys R."/>
            <person name="Henrissat B."/>
            <person name="Grigoriev I.V."/>
            <person name="Hibbett D."/>
            <person name="Nagy L.G."/>
            <person name="Martin F.M."/>
        </authorList>
    </citation>
    <scope>NUCLEOTIDE SEQUENCE</scope>
    <source>
        <strain evidence="3">UH-Tt-Lm1</strain>
    </source>
</reference>
<accession>A0A9P6HKP0</accession>
<dbReference type="GO" id="GO:0004674">
    <property type="term" value="F:protein serine/threonine kinase activity"/>
    <property type="evidence" value="ECO:0007669"/>
    <property type="project" value="TreeGrafter"/>
</dbReference>
<dbReference type="SMART" id="SM00220">
    <property type="entry name" value="S_TKc"/>
    <property type="match status" value="1"/>
</dbReference>
<dbReference type="InterPro" id="IPR008271">
    <property type="entry name" value="Ser/Thr_kinase_AS"/>
</dbReference>
<feature type="compositionally biased region" description="Basic and acidic residues" evidence="1">
    <location>
        <begin position="315"/>
        <end position="326"/>
    </location>
</feature>
<protein>
    <submittedName>
        <fullName evidence="3">Kinase-like domain-containing protein</fullName>
    </submittedName>
</protein>
<dbReference type="SUPFAM" id="SSF56112">
    <property type="entry name" value="Protein kinase-like (PK-like)"/>
    <property type="match status" value="1"/>
</dbReference>
<feature type="compositionally biased region" description="Basic and acidic residues" evidence="1">
    <location>
        <begin position="381"/>
        <end position="444"/>
    </location>
</feature>
<keyword evidence="3" id="KW-0418">Kinase</keyword>
<evidence type="ECO:0000313" key="4">
    <source>
        <dbReference type="Proteomes" id="UP000736335"/>
    </source>
</evidence>
<dbReference type="InterPro" id="IPR000719">
    <property type="entry name" value="Prot_kinase_dom"/>
</dbReference>
<keyword evidence="4" id="KW-1185">Reference proteome</keyword>
<feature type="compositionally biased region" description="Pro residues" evidence="1">
    <location>
        <begin position="463"/>
        <end position="474"/>
    </location>
</feature>
<dbReference type="Proteomes" id="UP000736335">
    <property type="component" value="Unassembled WGS sequence"/>
</dbReference>
<dbReference type="InterPro" id="IPR051681">
    <property type="entry name" value="Ser/Thr_Kinases-Pseudokinases"/>
</dbReference>
<feature type="domain" description="Protein kinase" evidence="2">
    <location>
        <begin position="1"/>
        <end position="288"/>
    </location>
</feature>
<dbReference type="Gene3D" id="1.10.510.10">
    <property type="entry name" value="Transferase(Phosphotransferase) domain 1"/>
    <property type="match status" value="1"/>
</dbReference>
<reference evidence="3" key="1">
    <citation type="journal article" date="2020" name="Nat. Commun.">
        <title>Large-scale genome sequencing of mycorrhizal fungi provides insights into the early evolution of symbiotic traits.</title>
        <authorList>
            <person name="Miyauchi S."/>
            <person name="Kiss E."/>
            <person name="Kuo A."/>
            <person name="Drula E."/>
            <person name="Kohler A."/>
            <person name="Sanchez-Garcia M."/>
            <person name="Morin E."/>
            <person name="Andreopoulos B."/>
            <person name="Barry K.W."/>
            <person name="Bonito G."/>
            <person name="Buee M."/>
            <person name="Carver A."/>
            <person name="Chen C."/>
            <person name="Cichocki N."/>
            <person name="Clum A."/>
            <person name="Culley D."/>
            <person name="Crous P.W."/>
            <person name="Fauchery L."/>
            <person name="Girlanda M."/>
            <person name="Hayes R.D."/>
            <person name="Keri Z."/>
            <person name="LaButti K."/>
            <person name="Lipzen A."/>
            <person name="Lombard V."/>
            <person name="Magnuson J."/>
            <person name="Maillard F."/>
            <person name="Murat C."/>
            <person name="Nolan M."/>
            <person name="Ohm R.A."/>
            <person name="Pangilinan J."/>
            <person name="Pereira M.F."/>
            <person name="Perotto S."/>
            <person name="Peter M."/>
            <person name="Pfister S."/>
            <person name="Riley R."/>
            <person name="Sitrit Y."/>
            <person name="Stielow J.B."/>
            <person name="Szollosi G."/>
            <person name="Zifcakova L."/>
            <person name="Stursova M."/>
            <person name="Spatafora J.W."/>
            <person name="Tedersoo L."/>
            <person name="Vaario L.M."/>
            <person name="Yamada A."/>
            <person name="Yan M."/>
            <person name="Wang P."/>
            <person name="Xu J."/>
            <person name="Bruns T."/>
            <person name="Baldrian P."/>
            <person name="Vilgalys R."/>
            <person name="Dunand C."/>
            <person name="Henrissat B."/>
            <person name="Grigoriev I.V."/>
            <person name="Hibbett D."/>
            <person name="Nagy L.G."/>
            <person name="Martin F.M."/>
        </authorList>
    </citation>
    <scope>NUCLEOTIDE SEQUENCE</scope>
    <source>
        <strain evidence="3">UH-Tt-Lm1</strain>
    </source>
</reference>
<dbReference type="PANTHER" id="PTHR44329">
    <property type="entry name" value="SERINE/THREONINE-PROTEIN KINASE TNNI3K-RELATED"/>
    <property type="match status" value="1"/>
</dbReference>
<proteinExistence type="predicted"/>
<evidence type="ECO:0000313" key="3">
    <source>
        <dbReference type="EMBL" id="KAF9789502.1"/>
    </source>
</evidence>
<dbReference type="InterPro" id="IPR011009">
    <property type="entry name" value="Kinase-like_dom_sf"/>
</dbReference>
<dbReference type="InterPro" id="IPR001245">
    <property type="entry name" value="Ser-Thr/Tyr_kinase_cat_dom"/>
</dbReference>
<comment type="caution">
    <text evidence="3">The sequence shown here is derived from an EMBL/GenBank/DDBJ whole genome shotgun (WGS) entry which is preliminary data.</text>
</comment>
<feature type="compositionally biased region" description="Polar residues" evidence="1">
    <location>
        <begin position="448"/>
        <end position="459"/>
    </location>
</feature>
<dbReference type="Pfam" id="PF07714">
    <property type="entry name" value="PK_Tyr_Ser-Thr"/>
    <property type="match status" value="1"/>
</dbReference>
<dbReference type="PRINTS" id="PR00109">
    <property type="entry name" value="TYRKINASE"/>
</dbReference>
<dbReference type="PROSITE" id="PS00108">
    <property type="entry name" value="PROTEIN_KINASE_ST"/>
    <property type="match status" value="1"/>
</dbReference>
<gene>
    <name evidence="3" type="ORF">BJ322DRAFT_538937</name>
</gene>